<organism evidence="2 3">
    <name type="scientific">Candidatus Dormiibacter inghamiae</name>
    <dbReference type="NCBI Taxonomy" id="3127013"/>
    <lineage>
        <taxon>Bacteria</taxon>
        <taxon>Bacillati</taxon>
        <taxon>Candidatus Dormiibacterota</taxon>
        <taxon>Candidatus Dormibacteria</taxon>
        <taxon>Candidatus Dormibacterales</taxon>
        <taxon>Candidatus Dormibacteraceae</taxon>
        <taxon>Candidatus Dormiibacter</taxon>
    </lineage>
</organism>
<dbReference type="EMBL" id="JAEKNQ010000023">
    <property type="protein sequence ID" value="MBJ7602738.1"/>
    <property type="molecule type" value="Genomic_DNA"/>
</dbReference>
<evidence type="ECO:0000259" key="1">
    <source>
        <dbReference type="Pfam" id="PF01345"/>
    </source>
</evidence>
<dbReference type="InterPro" id="IPR001434">
    <property type="entry name" value="OmcB-like_DUF11"/>
</dbReference>
<dbReference type="AlphaFoldDB" id="A0A934KHG0"/>
<evidence type="ECO:0000313" key="2">
    <source>
        <dbReference type="EMBL" id="MBJ7602738.1"/>
    </source>
</evidence>
<feature type="domain" description="DUF11" evidence="1">
    <location>
        <begin position="2"/>
        <end position="93"/>
    </location>
</feature>
<protein>
    <submittedName>
        <fullName evidence="2">DUF11 domain-containing protein</fullName>
    </submittedName>
</protein>
<accession>A0A934KHG0</accession>
<evidence type="ECO:0000313" key="3">
    <source>
        <dbReference type="Proteomes" id="UP000620075"/>
    </source>
</evidence>
<gene>
    <name evidence="2" type="ORF">JF888_06030</name>
</gene>
<dbReference type="Proteomes" id="UP000620075">
    <property type="component" value="Unassembled WGS sequence"/>
</dbReference>
<reference evidence="2 3" key="1">
    <citation type="submission" date="2020-10" db="EMBL/GenBank/DDBJ databases">
        <title>Ca. Dormibacterota MAGs.</title>
        <authorList>
            <person name="Montgomery K."/>
        </authorList>
    </citation>
    <scope>NUCLEOTIDE SEQUENCE [LARGE SCALE GENOMIC DNA]</scope>
    <source>
        <strain evidence="2">SC8811_S16_3</strain>
    </source>
</reference>
<sequence>MVFLLTVRNNGPSTATGVLVNASAPGALFVSAHPSQESLKLGPRRWDVGSLAPGAAATLNVTLRAPVSLGSLRISADVSSTVNDPNTHNNNVELVVKLSEVQGLVAAPPRHLSPLL</sequence>
<dbReference type="Gene3D" id="2.60.40.10">
    <property type="entry name" value="Immunoglobulins"/>
    <property type="match status" value="1"/>
</dbReference>
<dbReference type="InterPro" id="IPR013783">
    <property type="entry name" value="Ig-like_fold"/>
</dbReference>
<dbReference type="Pfam" id="PF01345">
    <property type="entry name" value="DUF11"/>
    <property type="match status" value="1"/>
</dbReference>
<comment type="caution">
    <text evidence="2">The sequence shown here is derived from an EMBL/GenBank/DDBJ whole genome shotgun (WGS) entry which is preliminary data.</text>
</comment>
<name>A0A934KHG0_9BACT</name>
<proteinExistence type="predicted"/>